<organism evidence="2 3">
    <name type="scientific">Guyparkeria halophila</name>
    <dbReference type="NCBI Taxonomy" id="47960"/>
    <lineage>
        <taxon>Bacteria</taxon>
        <taxon>Pseudomonadati</taxon>
        <taxon>Pseudomonadota</taxon>
        <taxon>Gammaproteobacteria</taxon>
        <taxon>Chromatiales</taxon>
        <taxon>Thioalkalibacteraceae</taxon>
        <taxon>Guyparkeria</taxon>
    </lineage>
</organism>
<protein>
    <recommendedName>
        <fullName evidence="4">Dickkopf N-terminal cysteine-rich domain-containing protein</fullName>
    </recommendedName>
</protein>
<keyword evidence="1" id="KW-0732">Signal</keyword>
<dbReference type="Proteomes" id="UP000427716">
    <property type="component" value="Chromosome"/>
</dbReference>
<accession>A0A6I6D4C1</accession>
<evidence type="ECO:0000313" key="2">
    <source>
        <dbReference type="EMBL" id="QGT78414.1"/>
    </source>
</evidence>
<gene>
    <name evidence="2" type="ORF">GM160_05605</name>
</gene>
<keyword evidence="3" id="KW-1185">Reference proteome</keyword>
<reference evidence="2 3" key="1">
    <citation type="submission" date="2019-11" db="EMBL/GenBank/DDBJ databases">
        <authorList>
            <person name="Zhang J."/>
            <person name="Sun C."/>
        </authorList>
    </citation>
    <scope>NUCLEOTIDE SEQUENCE [LARGE SCALE GENOMIC DNA]</scope>
    <source>
        <strain evidence="3">sp2</strain>
    </source>
</reference>
<feature type="chain" id="PRO_5026127322" description="Dickkopf N-terminal cysteine-rich domain-containing protein" evidence="1">
    <location>
        <begin position="23"/>
        <end position="100"/>
    </location>
</feature>
<sequence length="100" mass="10484">MKLLTKGLLAGALMAAAGTAYAECMGDFDCSMGQKCVKPAGSMQTNGNCVTPTDGYGNQRPDYSMNSDVREAPSCRWDTDCGPGLSCMKRAGQQTGTCVK</sequence>
<dbReference type="AlphaFoldDB" id="A0A6I6D4C1"/>
<name>A0A6I6D4C1_9GAMM</name>
<dbReference type="KEGG" id="ghl:GM160_05605"/>
<dbReference type="EMBL" id="CP046415">
    <property type="protein sequence ID" value="QGT78414.1"/>
    <property type="molecule type" value="Genomic_DNA"/>
</dbReference>
<feature type="signal peptide" evidence="1">
    <location>
        <begin position="1"/>
        <end position="22"/>
    </location>
</feature>
<evidence type="ECO:0000313" key="3">
    <source>
        <dbReference type="Proteomes" id="UP000427716"/>
    </source>
</evidence>
<proteinExistence type="predicted"/>
<evidence type="ECO:0008006" key="4">
    <source>
        <dbReference type="Google" id="ProtNLM"/>
    </source>
</evidence>
<evidence type="ECO:0000256" key="1">
    <source>
        <dbReference type="SAM" id="SignalP"/>
    </source>
</evidence>
<dbReference type="RefSeq" id="WP_156573817.1">
    <property type="nucleotide sequence ID" value="NZ_CP046415.1"/>
</dbReference>